<reference evidence="2 3" key="1">
    <citation type="submission" date="2018-10" db="EMBL/GenBank/DDBJ databases">
        <authorList>
            <consortium name="IHU Genomes"/>
        </authorList>
    </citation>
    <scope>NUCLEOTIDE SEQUENCE [LARGE SCALE GENOMIC DNA]</scope>
    <source>
        <strain evidence="2 3">A1</strain>
    </source>
</reference>
<feature type="domain" description="Transposase IS4-like" evidence="1">
    <location>
        <begin position="114"/>
        <end position="258"/>
    </location>
</feature>
<dbReference type="GO" id="GO:0003677">
    <property type="term" value="F:DNA binding"/>
    <property type="evidence" value="ECO:0007669"/>
    <property type="project" value="InterPro"/>
</dbReference>
<gene>
    <name evidence="2" type="ORF">YASMINEVIRUS_192</name>
</gene>
<organism evidence="2 3">
    <name type="scientific">Yasminevirus sp. GU-2018</name>
    <dbReference type="NCBI Taxonomy" id="2420051"/>
    <lineage>
        <taxon>Viruses</taxon>
        <taxon>Varidnaviria</taxon>
        <taxon>Bamfordvirae</taxon>
        <taxon>Nucleocytoviricota</taxon>
        <taxon>Megaviricetes</taxon>
        <taxon>Imitervirales</taxon>
        <taxon>Mimiviridae</taxon>
        <taxon>Klosneuvirinae</taxon>
        <taxon>Yasminevirus</taxon>
        <taxon>Yasminevirus saudimassiliense</taxon>
    </lineage>
</organism>
<dbReference type="Pfam" id="PF01609">
    <property type="entry name" value="DDE_Tnp_1"/>
    <property type="match status" value="1"/>
</dbReference>
<dbReference type="GO" id="GO:0004803">
    <property type="term" value="F:transposase activity"/>
    <property type="evidence" value="ECO:0007669"/>
    <property type="project" value="InterPro"/>
</dbReference>
<protein>
    <recommendedName>
        <fullName evidence="1">Transposase IS4-like domain-containing protein</fullName>
    </recommendedName>
</protein>
<keyword evidence="3" id="KW-1185">Reference proteome</keyword>
<evidence type="ECO:0000313" key="2">
    <source>
        <dbReference type="EMBL" id="VBB17729.1"/>
    </source>
</evidence>
<accession>A0A5K0U708</accession>
<evidence type="ECO:0000259" key="1">
    <source>
        <dbReference type="Pfam" id="PF01609"/>
    </source>
</evidence>
<dbReference type="GO" id="GO:0006313">
    <property type="term" value="P:DNA transposition"/>
    <property type="evidence" value="ECO:0007669"/>
    <property type="project" value="InterPro"/>
</dbReference>
<dbReference type="EMBL" id="UPSH01000001">
    <property type="protein sequence ID" value="VBB17729.1"/>
    <property type="molecule type" value="Genomic_DNA"/>
</dbReference>
<comment type="caution">
    <text evidence="2">The sequence shown here is derived from an EMBL/GenBank/DDBJ whole genome shotgun (WGS) entry which is preliminary data.</text>
</comment>
<name>A0A5K0U708_9VIRU</name>
<sequence>MNRSSNAQLDSNCKTYKQYVLETVEIECPFKKRSKYDYEYYYNMMHIVLKDVTSWRSLKVTKEYSDKKEHHHTTIRKMFNKWSGKNVFKIAYDKMMDEMSENVNKKNSKREKNLFIDSTFIDNKTGSELVGVNPMNYKKRVTKLSIVCDDSKNVVNIKEFKSTTNDCVTIEKTLEGVRLKGRINLIGDKGYHVRQEVKEVIRKRKIRLIVPRKKNQKKRCLRSKDRELLKERNKIENVIKMLKSINRISVRKDKKISNYLGFVWFGCGIKMYENNKIG</sequence>
<proteinExistence type="predicted"/>
<evidence type="ECO:0000313" key="3">
    <source>
        <dbReference type="Proteomes" id="UP000594342"/>
    </source>
</evidence>
<dbReference type="InterPro" id="IPR002559">
    <property type="entry name" value="Transposase_11"/>
</dbReference>
<dbReference type="Proteomes" id="UP000594342">
    <property type="component" value="Unassembled WGS sequence"/>
</dbReference>